<keyword evidence="1" id="KW-0812">Transmembrane</keyword>
<accession>A0A1I6VG48</accession>
<evidence type="ECO:0000256" key="1">
    <source>
        <dbReference type="SAM" id="Phobius"/>
    </source>
</evidence>
<dbReference type="AlphaFoldDB" id="A0A1I6VG48"/>
<feature type="transmembrane region" description="Helical" evidence="1">
    <location>
        <begin position="33"/>
        <end position="53"/>
    </location>
</feature>
<evidence type="ECO:0000313" key="3">
    <source>
        <dbReference type="Proteomes" id="UP000182827"/>
    </source>
</evidence>
<name>A0A1I6VG48_9GAMM</name>
<protein>
    <submittedName>
        <fullName evidence="2">Uncharacterized protein</fullName>
    </submittedName>
</protein>
<proteinExistence type="predicted"/>
<organism evidence="2 3">
    <name type="scientific">Acinetobacter bohemicus</name>
    <dbReference type="NCBI Taxonomy" id="1435036"/>
    <lineage>
        <taxon>Bacteria</taxon>
        <taxon>Pseudomonadati</taxon>
        <taxon>Pseudomonadota</taxon>
        <taxon>Gammaproteobacteria</taxon>
        <taxon>Moraxellales</taxon>
        <taxon>Moraxellaceae</taxon>
        <taxon>Acinetobacter</taxon>
    </lineage>
</organism>
<keyword evidence="1" id="KW-1133">Transmembrane helix</keyword>
<feature type="transmembrane region" description="Helical" evidence="1">
    <location>
        <begin position="5"/>
        <end position="27"/>
    </location>
</feature>
<evidence type="ECO:0000313" key="2">
    <source>
        <dbReference type="EMBL" id="SFT12630.1"/>
    </source>
</evidence>
<keyword evidence="1" id="KW-0472">Membrane</keyword>
<dbReference type="Proteomes" id="UP000182827">
    <property type="component" value="Unassembled WGS sequence"/>
</dbReference>
<gene>
    <name evidence="2" type="ORF">SAMN05444586_102539</name>
</gene>
<feature type="transmembrane region" description="Helical" evidence="1">
    <location>
        <begin position="135"/>
        <end position="156"/>
    </location>
</feature>
<sequence length="356" mass="42503">MLFLIFFYFIYFFLNITSRIISVYSFINGGFSIYGFYNLITLIVIFIFLVNFYKHIILFFSTIWDGSIFEKIKVFIVRNKHIFMMKYFHSKNKDDVIKYKSILLMLFVYISICTVGFIFYRLTGGKWSQQNASNIINIFIWATYLIAPMAVIWAYIDWKSPKQYELEKQYAEKLLENINEVYFYMFERVNNLKYLSCINTNVVLLNGSSRNTKKYSDTPFYLAHGYLELLNSIAKKQIDKSFLTNFERMAQVLDGQSNFIEEKYELYYEPLPTDLKNNNSITSTTYDGIVLTKEQLFAKVQLNWYMNDNLESEIIEETGQKIIINLTYKEYIDKFRAEYELLVKEIVVNYIKIEEK</sequence>
<keyword evidence="3" id="KW-1185">Reference proteome</keyword>
<feature type="transmembrane region" description="Helical" evidence="1">
    <location>
        <begin position="102"/>
        <end position="123"/>
    </location>
</feature>
<dbReference type="EMBL" id="FOZU01000025">
    <property type="protein sequence ID" value="SFT12630.1"/>
    <property type="molecule type" value="Genomic_DNA"/>
</dbReference>
<reference evidence="3" key="1">
    <citation type="submission" date="2016-10" db="EMBL/GenBank/DDBJ databases">
        <authorList>
            <person name="Varghese N."/>
            <person name="Submissions S."/>
        </authorList>
    </citation>
    <scope>NUCLEOTIDE SEQUENCE [LARGE SCALE GENOMIC DNA]</scope>
    <source>
        <strain evidence="3">ANC 5076</strain>
    </source>
</reference>